<feature type="compositionally biased region" description="Basic and acidic residues" evidence="1">
    <location>
        <begin position="1232"/>
        <end position="1241"/>
    </location>
</feature>
<feature type="region of interest" description="Disordered" evidence="1">
    <location>
        <begin position="1228"/>
        <end position="1251"/>
    </location>
</feature>
<dbReference type="GO" id="GO:0034472">
    <property type="term" value="P:snRNA 3'-end processing"/>
    <property type="evidence" value="ECO:0007669"/>
    <property type="project" value="TreeGrafter"/>
</dbReference>
<reference evidence="2 3" key="1">
    <citation type="journal article" date="2006" name="Science">
        <title>Phytophthora genome sequences uncover evolutionary origins and mechanisms of pathogenesis.</title>
        <authorList>
            <person name="Tyler B.M."/>
            <person name="Tripathy S."/>
            <person name="Zhang X."/>
            <person name="Dehal P."/>
            <person name="Jiang R.H."/>
            <person name="Aerts A."/>
            <person name="Arredondo F.D."/>
            <person name="Baxter L."/>
            <person name="Bensasson D."/>
            <person name="Beynon J.L."/>
            <person name="Chapman J."/>
            <person name="Damasceno C.M."/>
            <person name="Dorrance A.E."/>
            <person name="Dou D."/>
            <person name="Dickerman A.W."/>
            <person name="Dubchak I.L."/>
            <person name="Garbelotto M."/>
            <person name="Gijzen M."/>
            <person name="Gordon S.G."/>
            <person name="Govers F."/>
            <person name="Grunwald N.J."/>
            <person name="Huang W."/>
            <person name="Ivors K.L."/>
            <person name="Jones R.W."/>
            <person name="Kamoun S."/>
            <person name="Krampis K."/>
            <person name="Lamour K.H."/>
            <person name="Lee M.K."/>
            <person name="McDonald W.H."/>
            <person name="Medina M."/>
            <person name="Meijer H.J."/>
            <person name="Nordberg E.K."/>
            <person name="Maclean D.J."/>
            <person name="Ospina-Giraldo M.D."/>
            <person name="Morris P.F."/>
            <person name="Phuntumart V."/>
            <person name="Putnam N.H."/>
            <person name="Rash S."/>
            <person name="Rose J.K."/>
            <person name="Sakihama Y."/>
            <person name="Salamov A.A."/>
            <person name="Savidor A."/>
            <person name="Scheuring C.F."/>
            <person name="Smith B.M."/>
            <person name="Sobral B.W."/>
            <person name="Terry A."/>
            <person name="Torto-Alalibo T.A."/>
            <person name="Win J."/>
            <person name="Xu Z."/>
            <person name="Zhang H."/>
            <person name="Grigoriev I.V."/>
            <person name="Rokhsar D.S."/>
            <person name="Boore J.L."/>
        </authorList>
    </citation>
    <scope>NUCLEOTIDE SEQUENCE [LARGE SCALE GENOMIC DNA]</scope>
    <source>
        <strain evidence="2 3">P6497</strain>
    </source>
</reference>
<organism evidence="2 3">
    <name type="scientific">Phytophthora sojae (strain P6497)</name>
    <name type="common">Soybean stem and root rot agent</name>
    <name type="synonym">Phytophthora megasperma f. sp. glycines</name>
    <dbReference type="NCBI Taxonomy" id="1094619"/>
    <lineage>
        <taxon>Eukaryota</taxon>
        <taxon>Sar</taxon>
        <taxon>Stramenopiles</taxon>
        <taxon>Oomycota</taxon>
        <taxon>Peronosporomycetes</taxon>
        <taxon>Peronosporales</taxon>
        <taxon>Peronosporaceae</taxon>
        <taxon>Phytophthora</taxon>
    </lineage>
</organism>
<dbReference type="Proteomes" id="UP000002640">
    <property type="component" value="Unassembled WGS sequence"/>
</dbReference>
<feature type="region of interest" description="Disordered" evidence="1">
    <location>
        <begin position="1"/>
        <end position="30"/>
    </location>
</feature>
<keyword evidence="3" id="KW-1185">Reference proteome</keyword>
<dbReference type="PANTHER" id="PTHR28608">
    <property type="entry name" value="INTEGRATOR COMPLEX SUBUNIT 2"/>
    <property type="match status" value="1"/>
</dbReference>
<evidence type="ECO:0000256" key="1">
    <source>
        <dbReference type="SAM" id="MobiDB-lite"/>
    </source>
</evidence>
<dbReference type="AlphaFoldDB" id="G5ADL9"/>
<dbReference type="OMA" id="MIVLCEW"/>
<dbReference type="STRING" id="1094619.G5ADL9"/>
<dbReference type="GeneID" id="20648100"/>
<gene>
    <name evidence="2" type="ORF">PHYSODRAFT_341547</name>
</gene>
<dbReference type="InterPro" id="IPR029321">
    <property type="entry name" value="INTS2"/>
</dbReference>
<protein>
    <submittedName>
        <fullName evidence="2">Uncharacterized protein</fullName>
    </submittedName>
</protein>
<dbReference type="KEGG" id="psoj:PHYSODRAFT_341547"/>
<proteinExistence type="predicted"/>
<dbReference type="SMR" id="G5ADL9"/>
<sequence length="1270" mass="136980">MSTTDPDGDVVMGPPAAPDGSTRPPAAHSVDPDLLSIVAAGELPSLPPSVTTADASESLDDLLTPFLPLLTRLQTSRRASHTSHSIPKPTALDATLLRVEKASKWRQYAQVFADLSPSQLQGSITSPAEPAFRRFERGSAAERVQIVLCEWLLAAPGSLDSSELFVTEIYQEEVAAILAHALTSPKLQTQPRGAPSPLGTQAVARRALAVPVGPTLLSRLAVNDPTNVEQLFDAVVSAVVDATATDNKPMAQQEQEALAASTPLLENARQACVQLAKLTPLYAARLREKLSAQTASLHCAAMAQLLTECTSREDVSVFLYQWLKRDGAPGSALRTYVQLASREATGATSEFQQDAATNMAKIRGVLLDVLGTADSSVTPYELTAALGVCVGLQVLGSFPLTESERIRLLQSLDKLAQRSSSSRAISLAFIVVVLVWYPLAPALSKTPGQRDEHTKTAVALSQQVLAALFHARGARAGPLFVVSAVLFYTKAPALVPFLASVIGFDGDTCNAASTSAAGCGIQVQQALRAEYLHVFGDVVLKPVLTENLLAREVLTFPPAARVSALDAVSSGHGQHEFTLRGLHGLLCEKSFLRHHHAHKLESWLATQVGEQAALPVHPLLVSLLLEWIENYVMAFEYPVAQAPRRLQLSIVPLRSSTLSKWLAAPCLSRSYDPKRGQDHELVWARGVLGLTYALQFNQRLRHATMVAGSKLSSLVSTSSVVSGASMSAALGPGADICLHYDLSAFPLRNIVTQALAHGDQGGAFEYVAPTLLKLMMEEHPQLFDAATASVPSGTTLNLLPLAASPRDEAERDLASSWFRRRRKRGELPDIRVVQSPASWTAVQALLLELQSAPIEVVMRELPVLVDGFLPYAVLSSQKSSASCRQVAAFCAQLAALYETRARREQGASISLLMRLVHALCFPDALWRQQQVQTNQGTLQLLTYMQVLEEPFRLVEDAHDGVFRQPALLRVLLGLVRDVRTAANVHVTKCDPSLVPVEGMSAAASTTASVQQHQLLQDCLLVHGILKRLQPLSSESSDNEVAEESRALLCTIVNELLTADAEVSSPSPPRLLLAIHTQGYDVTLVPTLVAHVPAMKLLWDHWMAPTSSNSSGSSSSRSATPGTKPLMEFVAEGAEKDLPKWRFRLRVVLSLCAAHLSGSKQSAAMQQALRVVWNKLRNGVGSSGENSAGYVNLLGEVLPWIVHACSQNADLSAELVHFLLKLQRQLQSGSGSSKRDSSRRAAAEATGKPQEQRQLLEQVLRDTYASLIEQI</sequence>
<dbReference type="EMBL" id="JH159164">
    <property type="protein sequence ID" value="EGZ06272.1"/>
    <property type="molecule type" value="Genomic_DNA"/>
</dbReference>
<dbReference type="RefSeq" id="XP_009538169.1">
    <property type="nucleotide sequence ID" value="XM_009539874.1"/>
</dbReference>
<dbReference type="PANTHER" id="PTHR28608:SF1">
    <property type="entry name" value="INTEGRATOR COMPLEX SUBUNIT 2"/>
    <property type="match status" value="1"/>
</dbReference>
<dbReference type="GO" id="GO:0032039">
    <property type="term" value="C:integrator complex"/>
    <property type="evidence" value="ECO:0007669"/>
    <property type="project" value="InterPro"/>
</dbReference>
<name>G5ADL9_PHYSP</name>
<dbReference type="InParanoid" id="G5ADL9"/>
<evidence type="ECO:0000313" key="3">
    <source>
        <dbReference type="Proteomes" id="UP000002640"/>
    </source>
</evidence>
<evidence type="ECO:0000313" key="2">
    <source>
        <dbReference type="EMBL" id="EGZ06272.1"/>
    </source>
</evidence>
<accession>G5ADL9</accession>